<evidence type="ECO:0000313" key="7">
    <source>
        <dbReference type="Proteomes" id="UP000587472"/>
    </source>
</evidence>
<feature type="non-terminal residue" evidence="6">
    <location>
        <position position="1"/>
    </location>
</feature>
<dbReference type="EMBL" id="VWZZ01000104">
    <property type="protein sequence ID" value="NXI89449.1"/>
    <property type="molecule type" value="Genomic_DNA"/>
</dbReference>
<keyword evidence="3 6" id="KW-0347">Helicase</keyword>
<keyword evidence="2" id="KW-0378">Hydrolase</keyword>
<evidence type="ECO:0000256" key="3">
    <source>
        <dbReference type="ARBA" id="ARBA00022806"/>
    </source>
</evidence>
<evidence type="ECO:0000313" key="6">
    <source>
        <dbReference type="EMBL" id="NXI89449.1"/>
    </source>
</evidence>
<dbReference type="InterPro" id="IPR027417">
    <property type="entry name" value="P-loop_NTPase"/>
</dbReference>
<dbReference type="Pfam" id="PF00580">
    <property type="entry name" value="UvrD-helicase"/>
    <property type="match status" value="1"/>
</dbReference>
<evidence type="ECO:0000256" key="2">
    <source>
        <dbReference type="ARBA" id="ARBA00022801"/>
    </source>
</evidence>
<proteinExistence type="predicted"/>
<dbReference type="GO" id="GO:0005634">
    <property type="term" value="C:nucleus"/>
    <property type="evidence" value="ECO:0007669"/>
    <property type="project" value="TreeGrafter"/>
</dbReference>
<evidence type="ECO:0000256" key="1">
    <source>
        <dbReference type="ARBA" id="ARBA00022741"/>
    </source>
</evidence>
<reference evidence="6 7" key="1">
    <citation type="submission" date="2019-09" db="EMBL/GenBank/DDBJ databases">
        <title>Bird 10,000 Genomes (B10K) Project - Family phase.</title>
        <authorList>
            <person name="Zhang G."/>
        </authorList>
    </citation>
    <scope>NUCLEOTIDE SEQUENCE [LARGE SCALE GENOMIC DNA]</scope>
    <source>
        <strain evidence="6">B10K-DU-001-60</strain>
        <tissue evidence="6">Muscle</tissue>
    </source>
</reference>
<dbReference type="SUPFAM" id="SSF52540">
    <property type="entry name" value="P-loop containing nucleoside triphosphate hydrolases"/>
    <property type="match status" value="1"/>
</dbReference>
<keyword evidence="4" id="KW-0067">ATP-binding</keyword>
<accession>A0A7K9WWJ1</accession>
<dbReference type="InterPro" id="IPR014016">
    <property type="entry name" value="UvrD-like_ATP-bd"/>
</dbReference>
<dbReference type="Gene3D" id="3.40.50.300">
    <property type="entry name" value="P-loop containing nucleotide triphosphate hydrolases"/>
    <property type="match status" value="1"/>
</dbReference>
<keyword evidence="7" id="KW-1185">Reference proteome</keyword>
<evidence type="ECO:0000259" key="5">
    <source>
        <dbReference type="Pfam" id="PF00580"/>
    </source>
</evidence>
<dbReference type="GO" id="GO:0043138">
    <property type="term" value="F:3'-5' DNA helicase activity"/>
    <property type="evidence" value="ECO:0007669"/>
    <property type="project" value="TreeGrafter"/>
</dbReference>
<sequence length="488" mass="55602">FIPWKKLYHRYLMKEDTALQRVEQILQDFAITKEQEGGVLGLIRYVSAIPTRRTVDPSAVLCCLRSHHLFSKAEVCVVNKLPRLQSGPGPENMWAIIAVMVLFSDGVGDIQRLMACLQRPCSTLSIVDVTETLYCIATLLHAMRDRNVAITNRIHYNIFYCLYLMENASVTLQAVEEETPASCCRQDLWASWPEIKLTHEQQRILNHKIKHGQIVKIMAFAGTGKTSTLVKYAEKFADLNFLYVTFNKAVAERGKSVFPRNVTCKTFHSLAFGSVGKHYKEKGKLNFSKMSVYSVSFLIRNREGQSLFVRGKTVSQTLENFFASSDEEICEEHTPVWFRNTHGDRKLVSQVEKKINVEEAKEIWHNMKKLDGDVEKKYKMTCDGYLKLWQLSKPQLSGYDAIFVDEAQDCTPAIVDIVLSQKCGVILVGDPHQQIYTFRGAVNTLYSVPHTHVYYLTQSFRFGPEIAYVGATILDVCKRIRNKMLVGG</sequence>
<dbReference type="InterPro" id="IPR000212">
    <property type="entry name" value="DNA_helicase_UvrD/REP"/>
</dbReference>
<dbReference type="Proteomes" id="UP000587472">
    <property type="component" value="Unassembled WGS sequence"/>
</dbReference>
<gene>
    <name evidence="6" type="primary">Fbh1</name>
    <name evidence="6" type="ORF">PSOCRE_R08264</name>
</gene>
<organism evidence="6 7">
    <name type="scientific">Psophia crepitans</name>
    <name type="common">common trumpeter</name>
    <dbReference type="NCBI Taxonomy" id="54359"/>
    <lineage>
        <taxon>Eukaryota</taxon>
        <taxon>Metazoa</taxon>
        <taxon>Chordata</taxon>
        <taxon>Craniata</taxon>
        <taxon>Vertebrata</taxon>
        <taxon>Euteleostomi</taxon>
        <taxon>Archelosauria</taxon>
        <taxon>Archosauria</taxon>
        <taxon>Dinosauria</taxon>
        <taxon>Saurischia</taxon>
        <taxon>Theropoda</taxon>
        <taxon>Coelurosauria</taxon>
        <taxon>Aves</taxon>
        <taxon>Neognathae</taxon>
        <taxon>Neoaves</taxon>
        <taxon>Gruiformes</taxon>
        <taxon>Psophiidae</taxon>
        <taxon>Psophia</taxon>
    </lineage>
</organism>
<dbReference type="GO" id="GO:0031297">
    <property type="term" value="P:replication fork processing"/>
    <property type="evidence" value="ECO:0007669"/>
    <property type="project" value="TreeGrafter"/>
</dbReference>
<protein>
    <submittedName>
        <fullName evidence="6">FBH1 helicase</fullName>
    </submittedName>
</protein>
<feature type="domain" description="UvrD-like helicase ATP-binding" evidence="5">
    <location>
        <begin position="198"/>
        <end position="446"/>
    </location>
</feature>
<dbReference type="GO" id="GO:0000724">
    <property type="term" value="P:double-strand break repair via homologous recombination"/>
    <property type="evidence" value="ECO:0007669"/>
    <property type="project" value="TreeGrafter"/>
</dbReference>
<keyword evidence="1" id="KW-0547">Nucleotide-binding</keyword>
<dbReference type="PANTHER" id="PTHR11070">
    <property type="entry name" value="UVRD / RECB / PCRA DNA HELICASE FAMILY MEMBER"/>
    <property type="match status" value="1"/>
</dbReference>
<name>A0A7K9WWJ1_9GRUI</name>
<dbReference type="PANTHER" id="PTHR11070:SF30">
    <property type="entry name" value="F-BOX DNA HELICASE 1"/>
    <property type="match status" value="1"/>
</dbReference>
<evidence type="ECO:0000256" key="4">
    <source>
        <dbReference type="ARBA" id="ARBA00022840"/>
    </source>
</evidence>
<dbReference type="GO" id="GO:0005524">
    <property type="term" value="F:ATP binding"/>
    <property type="evidence" value="ECO:0007669"/>
    <property type="project" value="UniProtKB-KW"/>
</dbReference>
<comment type="caution">
    <text evidence="6">The sequence shown here is derived from an EMBL/GenBank/DDBJ whole genome shotgun (WGS) entry which is preliminary data.</text>
</comment>
<dbReference type="GO" id="GO:0003677">
    <property type="term" value="F:DNA binding"/>
    <property type="evidence" value="ECO:0007669"/>
    <property type="project" value="InterPro"/>
</dbReference>
<dbReference type="GO" id="GO:0016787">
    <property type="term" value="F:hydrolase activity"/>
    <property type="evidence" value="ECO:0007669"/>
    <property type="project" value="UniProtKB-KW"/>
</dbReference>
<dbReference type="AlphaFoldDB" id="A0A7K9WWJ1"/>
<feature type="non-terminal residue" evidence="6">
    <location>
        <position position="488"/>
    </location>
</feature>